<reference evidence="2 3" key="1">
    <citation type="journal article" date="2020" name="IScience">
        <title>Genome Sequencing of the Endangered Kingdonia uniflora (Circaeasteraceae, Ranunculales) Reveals Potential Mechanisms of Evolutionary Specialization.</title>
        <authorList>
            <person name="Sun Y."/>
            <person name="Deng T."/>
            <person name="Zhang A."/>
            <person name="Moore M.J."/>
            <person name="Landis J.B."/>
            <person name="Lin N."/>
            <person name="Zhang H."/>
            <person name="Zhang X."/>
            <person name="Huang J."/>
            <person name="Zhang X."/>
            <person name="Sun H."/>
            <person name="Wang H."/>
        </authorList>
    </citation>
    <scope>NUCLEOTIDE SEQUENCE [LARGE SCALE GENOMIC DNA]</scope>
    <source>
        <strain evidence="2">TB1705</strain>
        <tissue evidence="2">Leaf</tissue>
    </source>
</reference>
<protein>
    <submittedName>
        <fullName evidence="2">Uncharacterized protein</fullName>
    </submittedName>
</protein>
<dbReference type="AlphaFoldDB" id="A0A7J7N1N4"/>
<accession>A0A7J7N1N4</accession>
<sequence length="88" mass="9624">MDGRTSSFVPDASEKARQINNCSSGAKGGNAGCYLMKNRYGFTRTSWITGGLRQRSEAAGEIGQKAKERVGMAEEKERRSMVDDFAIV</sequence>
<feature type="region of interest" description="Disordered" evidence="1">
    <location>
        <begin position="1"/>
        <end position="22"/>
    </location>
</feature>
<keyword evidence="3" id="KW-1185">Reference proteome</keyword>
<evidence type="ECO:0000256" key="1">
    <source>
        <dbReference type="SAM" id="MobiDB-lite"/>
    </source>
</evidence>
<proteinExistence type="predicted"/>
<evidence type="ECO:0000313" key="3">
    <source>
        <dbReference type="Proteomes" id="UP000541444"/>
    </source>
</evidence>
<comment type="caution">
    <text evidence="2">The sequence shown here is derived from an EMBL/GenBank/DDBJ whole genome shotgun (WGS) entry which is preliminary data.</text>
</comment>
<evidence type="ECO:0000313" key="2">
    <source>
        <dbReference type="EMBL" id="KAF6160940.1"/>
    </source>
</evidence>
<name>A0A7J7N1N4_9MAGN</name>
<dbReference type="OrthoDB" id="1936138at2759"/>
<organism evidence="2 3">
    <name type="scientific">Kingdonia uniflora</name>
    <dbReference type="NCBI Taxonomy" id="39325"/>
    <lineage>
        <taxon>Eukaryota</taxon>
        <taxon>Viridiplantae</taxon>
        <taxon>Streptophyta</taxon>
        <taxon>Embryophyta</taxon>
        <taxon>Tracheophyta</taxon>
        <taxon>Spermatophyta</taxon>
        <taxon>Magnoliopsida</taxon>
        <taxon>Ranunculales</taxon>
        <taxon>Circaeasteraceae</taxon>
        <taxon>Kingdonia</taxon>
    </lineage>
</organism>
<gene>
    <name evidence="2" type="ORF">GIB67_007581</name>
</gene>
<dbReference type="Proteomes" id="UP000541444">
    <property type="component" value="Unassembled WGS sequence"/>
</dbReference>
<dbReference type="EMBL" id="JACGCM010001144">
    <property type="protein sequence ID" value="KAF6160940.1"/>
    <property type="molecule type" value="Genomic_DNA"/>
</dbReference>